<dbReference type="Proteomes" id="UP001278500">
    <property type="component" value="Unassembled WGS sequence"/>
</dbReference>
<keyword evidence="2" id="KW-1185">Reference proteome</keyword>
<protein>
    <submittedName>
        <fullName evidence="1">Uncharacterized protein</fullName>
    </submittedName>
</protein>
<dbReference type="AlphaFoldDB" id="A0AAE0J0M5"/>
<dbReference type="RefSeq" id="XP_062676528.1">
    <property type="nucleotide sequence ID" value="XM_062830322.1"/>
</dbReference>
<organism evidence="1 2">
    <name type="scientific">Neurospora tetraspora</name>
    <dbReference type="NCBI Taxonomy" id="94610"/>
    <lineage>
        <taxon>Eukaryota</taxon>
        <taxon>Fungi</taxon>
        <taxon>Dikarya</taxon>
        <taxon>Ascomycota</taxon>
        <taxon>Pezizomycotina</taxon>
        <taxon>Sordariomycetes</taxon>
        <taxon>Sordariomycetidae</taxon>
        <taxon>Sordariales</taxon>
        <taxon>Sordariaceae</taxon>
        <taxon>Neurospora</taxon>
    </lineage>
</organism>
<accession>A0AAE0J0M5</accession>
<evidence type="ECO:0000313" key="1">
    <source>
        <dbReference type="EMBL" id="KAK3334362.1"/>
    </source>
</evidence>
<evidence type="ECO:0000313" key="2">
    <source>
        <dbReference type="Proteomes" id="UP001278500"/>
    </source>
</evidence>
<dbReference type="GeneID" id="87867476"/>
<comment type="caution">
    <text evidence="1">The sequence shown here is derived from an EMBL/GenBank/DDBJ whole genome shotgun (WGS) entry which is preliminary data.</text>
</comment>
<feature type="non-terminal residue" evidence="1">
    <location>
        <position position="1"/>
    </location>
</feature>
<reference evidence="1" key="1">
    <citation type="journal article" date="2023" name="Mol. Phylogenet. Evol.">
        <title>Genome-scale phylogeny and comparative genomics of the fungal order Sordariales.</title>
        <authorList>
            <person name="Hensen N."/>
            <person name="Bonometti L."/>
            <person name="Westerberg I."/>
            <person name="Brannstrom I.O."/>
            <person name="Guillou S."/>
            <person name="Cros-Aarteil S."/>
            <person name="Calhoun S."/>
            <person name="Haridas S."/>
            <person name="Kuo A."/>
            <person name="Mondo S."/>
            <person name="Pangilinan J."/>
            <person name="Riley R."/>
            <person name="LaButti K."/>
            <person name="Andreopoulos B."/>
            <person name="Lipzen A."/>
            <person name="Chen C."/>
            <person name="Yan M."/>
            <person name="Daum C."/>
            <person name="Ng V."/>
            <person name="Clum A."/>
            <person name="Steindorff A."/>
            <person name="Ohm R.A."/>
            <person name="Martin F."/>
            <person name="Silar P."/>
            <person name="Natvig D.O."/>
            <person name="Lalanne C."/>
            <person name="Gautier V."/>
            <person name="Ament-Velasquez S.L."/>
            <person name="Kruys A."/>
            <person name="Hutchinson M.I."/>
            <person name="Powell A.J."/>
            <person name="Barry K."/>
            <person name="Miller A.N."/>
            <person name="Grigoriev I.V."/>
            <person name="Debuchy R."/>
            <person name="Gladieux P."/>
            <person name="Hiltunen Thoren M."/>
            <person name="Johannesson H."/>
        </authorList>
    </citation>
    <scope>NUCLEOTIDE SEQUENCE</scope>
    <source>
        <strain evidence="1">CBS 560.94</strain>
    </source>
</reference>
<proteinExistence type="predicted"/>
<gene>
    <name evidence="1" type="ORF">B0H65DRAFT_566368</name>
</gene>
<name>A0AAE0J0M5_9PEZI</name>
<sequence length="216" mass="25037">TYHPWDPETGYYPEKGFTVKQIYERSWRNREKPVDVPDFKNEISCFCHESHNSADFPDISVYWIEDWGNNPAYGEDSFNRVKGTEAICRAEAAHLGFDAVVIRAGLHNKRNQHDAFGTIRTKNDPRSGRIVNDTTDADWHLTVFMGYDVDNLVIHGRVYLVWDHKAMFGMRIVKDASERKHLAPNEKPSAITYHWTLCYFTGICPQVSCLLNPRDR</sequence>
<dbReference type="EMBL" id="JAUEPP010000011">
    <property type="protein sequence ID" value="KAK3334362.1"/>
    <property type="molecule type" value="Genomic_DNA"/>
</dbReference>
<reference evidence="1" key="2">
    <citation type="submission" date="2023-06" db="EMBL/GenBank/DDBJ databases">
        <authorList>
            <consortium name="Lawrence Berkeley National Laboratory"/>
            <person name="Haridas S."/>
            <person name="Hensen N."/>
            <person name="Bonometti L."/>
            <person name="Westerberg I."/>
            <person name="Brannstrom I.O."/>
            <person name="Guillou S."/>
            <person name="Cros-Aarteil S."/>
            <person name="Calhoun S."/>
            <person name="Kuo A."/>
            <person name="Mondo S."/>
            <person name="Pangilinan J."/>
            <person name="Riley R."/>
            <person name="Labutti K."/>
            <person name="Andreopoulos B."/>
            <person name="Lipzen A."/>
            <person name="Chen C."/>
            <person name="Yanf M."/>
            <person name="Daum C."/>
            <person name="Ng V."/>
            <person name="Clum A."/>
            <person name="Steindorff A."/>
            <person name="Ohm R."/>
            <person name="Martin F."/>
            <person name="Silar P."/>
            <person name="Natvig D."/>
            <person name="Lalanne C."/>
            <person name="Gautier V."/>
            <person name="Ament-Velasquez S.L."/>
            <person name="Kruys A."/>
            <person name="Hutchinson M.I."/>
            <person name="Powell A.J."/>
            <person name="Barry K."/>
            <person name="Miller A.N."/>
            <person name="Grigoriev I.V."/>
            <person name="Debuchy R."/>
            <person name="Gladieux P."/>
            <person name="Thoren M.H."/>
            <person name="Johannesson H."/>
        </authorList>
    </citation>
    <scope>NUCLEOTIDE SEQUENCE</scope>
    <source>
        <strain evidence="1">CBS 560.94</strain>
    </source>
</reference>